<evidence type="ECO:0000256" key="3">
    <source>
        <dbReference type="ARBA" id="ARBA00022692"/>
    </source>
</evidence>
<dbReference type="Pfam" id="PF03073">
    <property type="entry name" value="TspO_MBR"/>
    <property type="match status" value="1"/>
</dbReference>
<keyword evidence="3 6" id="KW-0812">Transmembrane</keyword>
<feature type="transmembrane region" description="Helical" evidence="6">
    <location>
        <begin position="61"/>
        <end position="81"/>
    </location>
</feature>
<dbReference type="GO" id="GO:0033013">
    <property type="term" value="P:tetrapyrrole metabolic process"/>
    <property type="evidence" value="ECO:0007669"/>
    <property type="project" value="UniProtKB-ARBA"/>
</dbReference>
<evidence type="ECO:0000313" key="8">
    <source>
        <dbReference type="Proteomes" id="UP000014244"/>
    </source>
</evidence>
<reference evidence="7 8" key="1">
    <citation type="journal article" date="2013" name="PLoS ONE">
        <title>Lactobacillus paracasei comparative genomics: towards species pan-genome definition and exploitation of diversity.</title>
        <authorList>
            <person name="Smokvina T."/>
            <person name="Wels M."/>
            <person name="Polka J."/>
            <person name="Chervaux C."/>
            <person name="Brisse S."/>
            <person name="Boekhorst J."/>
            <person name="van Hylckama Vlieg J.E."/>
            <person name="Siezen R.J."/>
        </authorList>
    </citation>
    <scope>NUCLEOTIDE SEQUENCE [LARGE SCALE GENOMIC DNA]</scope>
    <source>
        <strain evidence="7 8">Lpp41</strain>
    </source>
</reference>
<feature type="transmembrane region" description="Helical" evidence="6">
    <location>
        <begin position="118"/>
        <end position="138"/>
    </location>
</feature>
<dbReference type="CDD" id="cd15904">
    <property type="entry name" value="TSPO_MBR"/>
    <property type="match status" value="1"/>
</dbReference>
<dbReference type="InterPro" id="IPR038330">
    <property type="entry name" value="TspO/MBR-related_sf"/>
</dbReference>
<evidence type="ECO:0000256" key="6">
    <source>
        <dbReference type="SAM" id="Phobius"/>
    </source>
</evidence>
<evidence type="ECO:0000256" key="4">
    <source>
        <dbReference type="ARBA" id="ARBA00022989"/>
    </source>
</evidence>
<sequence>MLNSKKEVIAYANKRNINWFHLILSIVVVELIGSLSGLLAGNIKGIYTSLKLPPLSPPAAVFGPVWIILYLLIGVAGYLVIKDTTSRTPKTINLSLFGSQLLLNFIWSIVFFGGNSYWLGLIIIIVLDLVVLACILAFRNVNKLAAYLFVPYFVWILFATYLTLGVAMMN</sequence>
<dbReference type="PANTHER" id="PTHR10057">
    <property type="entry name" value="PERIPHERAL-TYPE BENZODIAZEPINE RECEPTOR"/>
    <property type="match status" value="1"/>
</dbReference>
<dbReference type="Gene3D" id="1.20.1260.100">
    <property type="entry name" value="TspO/MBR protein"/>
    <property type="match status" value="1"/>
</dbReference>
<evidence type="ECO:0000256" key="1">
    <source>
        <dbReference type="ARBA" id="ARBA00004141"/>
    </source>
</evidence>
<protein>
    <submittedName>
        <fullName evidence="7">Translocator protein</fullName>
    </submittedName>
</protein>
<evidence type="ECO:0000256" key="2">
    <source>
        <dbReference type="ARBA" id="ARBA00007524"/>
    </source>
</evidence>
<keyword evidence="4 6" id="KW-1133">Transmembrane helix</keyword>
<dbReference type="EMBL" id="ANKE01000224">
    <property type="protein sequence ID" value="EPC74260.1"/>
    <property type="molecule type" value="Genomic_DNA"/>
</dbReference>
<keyword evidence="5 6" id="KW-0472">Membrane</keyword>
<feature type="transmembrane region" description="Helical" evidence="6">
    <location>
        <begin position="145"/>
        <end position="169"/>
    </location>
</feature>
<evidence type="ECO:0000313" key="7">
    <source>
        <dbReference type="EMBL" id="EPC74260.1"/>
    </source>
</evidence>
<dbReference type="PANTHER" id="PTHR10057:SF0">
    <property type="entry name" value="TRANSLOCATOR PROTEIN"/>
    <property type="match status" value="1"/>
</dbReference>
<dbReference type="PIRSF" id="PIRSF005859">
    <property type="entry name" value="PBR"/>
    <property type="match status" value="1"/>
</dbReference>
<feature type="transmembrane region" description="Helical" evidence="6">
    <location>
        <begin position="93"/>
        <end position="112"/>
    </location>
</feature>
<evidence type="ECO:0000256" key="5">
    <source>
        <dbReference type="ARBA" id="ARBA00023136"/>
    </source>
</evidence>
<dbReference type="AlphaFoldDB" id="A0A829H846"/>
<dbReference type="InterPro" id="IPR004307">
    <property type="entry name" value="TspO_MBR"/>
</dbReference>
<dbReference type="Proteomes" id="UP000014244">
    <property type="component" value="Unassembled WGS sequence"/>
</dbReference>
<gene>
    <name evidence="7" type="ORF">Lpp41_04516</name>
</gene>
<comment type="similarity">
    <text evidence="2">Belongs to the TspO/BZRP family.</text>
</comment>
<dbReference type="FunFam" id="1.20.1260.100:FF:000001">
    <property type="entry name" value="translocator protein 2"/>
    <property type="match status" value="1"/>
</dbReference>
<name>A0A829H846_LACPA</name>
<feature type="transmembrane region" description="Helical" evidence="6">
    <location>
        <begin position="20"/>
        <end position="41"/>
    </location>
</feature>
<comment type="subcellular location">
    <subcellularLocation>
        <location evidence="1">Membrane</location>
        <topology evidence="1">Multi-pass membrane protein</topology>
    </subcellularLocation>
</comment>
<proteinExistence type="inferred from homology"/>
<accession>A0A829H846</accession>
<comment type="caution">
    <text evidence="7">The sequence shown here is derived from an EMBL/GenBank/DDBJ whole genome shotgun (WGS) entry which is preliminary data.</text>
</comment>
<dbReference type="GO" id="GO:0016020">
    <property type="term" value="C:membrane"/>
    <property type="evidence" value="ECO:0007669"/>
    <property type="project" value="UniProtKB-SubCell"/>
</dbReference>
<organism evidence="7 8">
    <name type="scientific">Lacticaseibacillus paracasei subsp. paracasei Lpp41</name>
    <dbReference type="NCBI Taxonomy" id="1256208"/>
    <lineage>
        <taxon>Bacteria</taxon>
        <taxon>Bacillati</taxon>
        <taxon>Bacillota</taxon>
        <taxon>Bacilli</taxon>
        <taxon>Lactobacillales</taxon>
        <taxon>Lactobacillaceae</taxon>
        <taxon>Lacticaseibacillus</taxon>
    </lineage>
</organism>